<evidence type="ECO:0000313" key="4">
    <source>
        <dbReference type="EMBL" id="MCF2514581.1"/>
    </source>
</evidence>
<dbReference type="InterPro" id="IPR036423">
    <property type="entry name" value="SOD-like_Cu/Zn_dom_sf"/>
</dbReference>
<dbReference type="InterPro" id="IPR024134">
    <property type="entry name" value="SOD_Cu/Zn_/chaperone"/>
</dbReference>
<keyword evidence="5" id="KW-1185">Reference proteome</keyword>
<dbReference type="SUPFAM" id="SSF49329">
    <property type="entry name" value="Cu,Zn superoxide dismutase-like"/>
    <property type="match status" value="1"/>
</dbReference>
<gene>
    <name evidence="4" type="ORF">LVY65_05805</name>
</gene>
<dbReference type="RefSeq" id="WP_235067038.1">
    <property type="nucleotide sequence ID" value="NZ_JAKFGM010000001.1"/>
</dbReference>
<comment type="caution">
    <text evidence="4">The sequence shown here is derived from an EMBL/GenBank/DDBJ whole genome shotgun (WGS) entry which is preliminary data.</text>
</comment>
<dbReference type="Gene3D" id="2.60.40.200">
    <property type="entry name" value="Superoxide dismutase, copper/zinc binding domain"/>
    <property type="match status" value="1"/>
</dbReference>
<organism evidence="4 5">
    <name type="scientific">Sphingomonas cremea</name>
    <dbReference type="NCBI Taxonomy" id="2904799"/>
    <lineage>
        <taxon>Bacteria</taxon>
        <taxon>Pseudomonadati</taxon>
        <taxon>Pseudomonadota</taxon>
        <taxon>Alphaproteobacteria</taxon>
        <taxon>Sphingomonadales</taxon>
        <taxon>Sphingomonadaceae</taxon>
        <taxon>Sphingomonas</taxon>
    </lineage>
</organism>
<sequence length="187" mass="18882">MISEASHMLKQLIAGSLLVAICGTAACQQPAAAPIGETPAQATMPVPFPIAGPNGEPRGFASFFSDGKRTAIKVEAEGLAPGAHGIHLHSVGRCDGPDFKSAGPHWNPAGRQHGHDNPQGAHLGDLPNLVAGADGKATASFTIEGDMADADGTSLVIHAKPDDNKTDPSGNSGDRIACAALTTPAGQ</sequence>
<dbReference type="CDD" id="cd00305">
    <property type="entry name" value="Cu-Zn_Superoxide_Dismutase"/>
    <property type="match status" value="1"/>
</dbReference>
<dbReference type="InterPro" id="IPR001424">
    <property type="entry name" value="SOD_Cu_Zn_dom"/>
</dbReference>
<evidence type="ECO:0000259" key="3">
    <source>
        <dbReference type="Pfam" id="PF00080"/>
    </source>
</evidence>
<evidence type="ECO:0000256" key="2">
    <source>
        <dbReference type="SAM" id="MobiDB-lite"/>
    </source>
</evidence>
<dbReference type="EMBL" id="JAKFGM010000001">
    <property type="protein sequence ID" value="MCF2514581.1"/>
    <property type="molecule type" value="Genomic_DNA"/>
</dbReference>
<dbReference type="PANTHER" id="PTHR10003">
    <property type="entry name" value="SUPEROXIDE DISMUTASE CU-ZN -RELATED"/>
    <property type="match status" value="1"/>
</dbReference>
<proteinExistence type="inferred from homology"/>
<dbReference type="AlphaFoldDB" id="A0A9X1QKW4"/>
<comment type="similarity">
    <text evidence="1">Belongs to the Cu-Zn superoxide dismutase family.</text>
</comment>
<protein>
    <submittedName>
        <fullName evidence="4">Superoxide dismutase family protein</fullName>
    </submittedName>
</protein>
<dbReference type="GO" id="GO:0006801">
    <property type="term" value="P:superoxide metabolic process"/>
    <property type="evidence" value="ECO:0007669"/>
    <property type="project" value="InterPro"/>
</dbReference>
<accession>A0A9X1QKW4</accession>
<reference evidence="4" key="1">
    <citation type="submission" date="2022-01" db="EMBL/GenBank/DDBJ databases">
        <authorList>
            <person name="Jo J.-H."/>
            <person name="Im W.-T."/>
        </authorList>
    </citation>
    <scope>NUCLEOTIDE SEQUENCE</scope>
    <source>
        <strain evidence="4">G124</strain>
    </source>
</reference>
<feature type="domain" description="Superoxide dismutase copper/zinc binding" evidence="3">
    <location>
        <begin position="59"/>
        <end position="180"/>
    </location>
</feature>
<dbReference type="Pfam" id="PF00080">
    <property type="entry name" value="Sod_Cu"/>
    <property type="match status" value="1"/>
</dbReference>
<name>A0A9X1QKW4_9SPHN</name>
<feature type="region of interest" description="Disordered" evidence="2">
    <location>
        <begin position="158"/>
        <end position="187"/>
    </location>
</feature>
<dbReference type="GO" id="GO:0005507">
    <property type="term" value="F:copper ion binding"/>
    <property type="evidence" value="ECO:0007669"/>
    <property type="project" value="InterPro"/>
</dbReference>
<evidence type="ECO:0000313" key="5">
    <source>
        <dbReference type="Proteomes" id="UP001139410"/>
    </source>
</evidence>
<evidence type="ECO:0000256" key="1">
    <source>
        <dbReference type="ARBA" id="ARBA00010457"/>
    </source>
</evidence>
<dbReference type="Proteomes" id="UP001139410">
    <property type="component" value="Unassembled WGS sequence"/>
</dbReference>